<dbReference type="SUPFAM" id="SSF56752">
    <property type="entry name" value="D-aminoacid aminotransferase-like PLP-dependent enzymes"/>
    <property type="match status" value="1"/>
</dbReference>
<dbReference type="AlphaFoldDB" id="A0A9W6PH43"/>
<sequence length="97" mass="9783">MPGSAAPARAGAATGPGPGRDGPVREGSVRNAAFRNGERVCWPDAPVLPGVTVQLRRAALPAVGVPCSVRPPAAAEEGAELAALLTAAWSHVPWEAL</sequence>
<evidence type="ECO:0000313" key="3">
    <source>
        <dbReference type="Proteomes" id="UP001165143"/>
    </source>
</evidence>
<comment type="caution">
    <text evidence="2">The sequence shown here is derived from an EMBL/GenBank/DDBJ whole genome shotgun (WGS) entry which is preliminary data.</text>
</comment>
<name>A0A9W6PH43_9ACTN</name>
<dbReference type="OrthoDB" id="8912228at2"/>
<dbReference type="Proteomes" id="UP001165143">
    <property type="component" value="Unassembled WGS sequence"/>
</dbReference>
<dbReference type="GO" id="GO:0003824">
    <property type="term" value="F:catalytic activity"/>
    <property type="evidence" value="ECO:0007669"/>
    <property type="project" value="InterPro"/>
</dbReference>
<dbReference type="InterPro" id="IPR043132">
    <property type="entry name" value="BCAT-like_C"/>
</dbReference>
<dbReference type="InterPro" id="IPR036038">
    <property type="entry name" value="Aminotransferase-like"/>
</dbReference>
<accession>A0A9W6PH43</accession>
<protein>
    <submittedName>
        <fullName evidence="2">Uncharacterized protein</fullName>
    </submittedName>
</protein>
<organism evidence="2 3">
    <name type="scientific">Kitasatospora phosalacinea</name>
    <dbReference type="NCBI Taxonomy" id="2065"/>
    <lineage>
        <taxon>Bacteria</taxon>
        <taxon>Bacillati</taxon>
        <taxon>Actinomycetota</taxon>
        <taxon>Actinomycetes</taxon>
        <taxon>Kitasatosporales</taxon>
        <taxon>Streptomycetaceae</taxon>
        <taxon>Kitasatospora</taxon>
    </lineage>
</organism>
<dbReference type="RefSeq" id="WP_033254508.1">
    <property type="nucleotide sequence ID" value="NZ_BSRX01000023.1"/>
</dbReference>
<feature type="compositionally biased region" description="Low complexity" evidence="1">
    <location>
        <begin position="1"/>
        <end position="13"/>
    </location>
</feature>
<dbReference type="Gene3D" id="3.20.10.10">
    <property type="entry name" value="D-amino Acid Aminotransferase, subunit A, domain 2"/>
    <property type="match status" value="1"/>
</dbReference>
<proteinExistence type="predicted"/>
<feature type="region of interest" description="Disordered" evidence="1">
    <location>
        <begin position="1"/>
        <end position="27"/>
    </location>
</feature>
<evidence type="ECO:0000256" key="1">
    <source>
        <dbReference type="SAM" id="MobiDB-lite"/>
    </source>
</evidence>
<reference evidence="2" key="1">
    <citation type="submission" date="2023-02" db="EMBL/GenBank/DDBJ databases">
        <title>Kitasatospora phosalacinea NBRC 14362.</title>
        <authorList>
            <person name="Ichikawa N."/>
            <person name="Sato H."/>
            <person name="Tonouchi N."/>
        </authorList>
    </citation>
    <scope>NUCLEOTIDE SEQUENCE</scope>
    <source>
        <strain evidence="2">NBRC 14362</strain>
    </source>
</reference>
<dbReference type="EMBL" id="BSRX01000023">
    <property type="protein sequence ID" value="GLW56004.1"/>
    <property type="molecule type" value="Genomic_DNA"/>
</dbReference>
<gene>
    <name evidence="2" type="ORF">Kpho01_40150</name>
</gene>
<evidence type="ECO:0000313" key="2">
    <source>
        <dbReference type="EMBL" id="GLW56004.1"/>
    </source>
</evidence>